<feature type="compositionally biased region" description="Acidic residues" evidence="3">
    <location>
        <begin position="352"/>
        <end position="374"/>
    </location>
</feature>
<evidence type="ECO:0000256" key="3">
    <source>
        <dbReference type="SAM" id="MobiDB-lite"/>
    </source>
</evidence>
<feature type="compositionally biased region" description="Acidic residues" evidence="3">
    <location>
        <begin position="551"/>
        <end position="581"/>
    </location>
</feature>
<dbReference type="InterPro" id="IPR001589">
    <property type="entry name" value="Actinin_actin-bd_CS"/>
</dbReference>
<proteinExistence type="predicted"/>
<feature type="domain" description="Calponin-homology (CH)" evidence="4">
    <location>
        <begin position="13"/>
        <end position="118"/>
    </location>
</feature>
<feature type="compositionally biased region" description="Polar residues" evidence="3">
    <location>
        <begin position="275"/>
        <end position="284"/>
    </location>
</feature>
<dbReference type="Gene3D" id="1.10.418.10">
    <property type="entry name" value="Calponin-like domain"/>
    <property type="match status" value="2"/>
</dbReference>
<feature type="region of interest" description="Disordered" evidence="3">
    <location>
        <begin position="483"/>
        <end position="581"/>
    </location>
</feature>
<keyword evidence="1" id="KW-0677">Repeat</keyword>
<dbReference type="PANTHER" id="PTHR38537">
    <property type="entry name" value="JITTERBUG, ISOFORM N"/>
    <property type="match status" value="1"/>
</dbReference>
<feature type="region of interest" description="Disordered" evidence="3">
    <location>
        <begin position="275"/>
        <end position="394"/>
    </location>
</feature>
<keyword evidence="2" id="KW-0009">Actin-binding</keyword>
<dbReference type="InterPro" id="IPR001715">
    <property type="entry name" value="CH_dom"/>
</dbReference>
<gene>
    <name evidence="6" type="ORF">M9Y10_011322</name>
    <name evidence="5" type="ORF">M9Y10_032062</name>
</gene>
<dbReference type="PROSITE" id="PS50021">
    <property type="entry name" value="CH"/>
    <property type="match status" value="1"/>
</dbReference>
<protein>
    <submittedName>
        <fullName evidence="5">GTPase activator activity protein</fullName>
    </submittedName>
</protein>
<name>A0ABR2GK19_9EUKA</name>
<dbReference type="SMART" id="SM00033">
    <property type="entry name" value="CH"/>
    <property type="match status" value="2"/>
</dbReference>
<feature type="compositionally biased region" description="Acidic residues" evidence="3">
    <location>
        <begin position="505"/>
        <end position="522"/>
    </location>
</feature>
<feature type="compositionally biased region" description="Acidic residues" evidence="3">
    <location>
        <begin position="285"/>
        <end position="315"/>
    </location>
</feature>
<organism evidence="5 7">
    <name type="scientific">Tritrichomonas musculus</name>
    <dbReference type="NCBI Taxonomy" id="1915356"/>
    <lineage>
        <taxon>Eukaryota</taxon>
        <taxon>Metamonada</taxon>
        <taxon>Parabasalia</taxon>
        <taxon>Tritrichomonadida</taxon>
        <taxon>Tritrichomonadidae</taxon>
        <taxon>Tritrichomonas</taxon>
    </lineage>
</organism>
<dbReference type="InterPro" id="IPR044801">
    <property type="entry name" value="Filamin"/>
</dbReference>
<dbReference type="SUPFAM" id="SSF47576">
    <property type="entry name" value="Calponin-homology domain, CH-domain"/>
    <property type="match status" value="1"/>
</dbReference>
<dbReference type="Pfam" id="PF00307">
    <property type="entry name" value="CH"/>
    <property type="match status" value="2"/>
</dbReference>
<evidence type="ECO:0000313" key="6">
    <source>
        <dbReference type="EMBL" id="KAK8863634.1"/>
    </source>
</evidence>
<evidence type="ECO:0000256" key="2">
    <source>
        <dbReference type="ARBA" id="ARBA00023203"/>
    </source>
</evidence>
<reference evidence="5 7" key="1">
    <citation type="submission" date="2024-04" db="EMBL/GenBank/DDBJ databases">
        <title>Tritrichomonas musculus Genome.</title>
        <authorList>
            <person name="Alves-Ferreira E."/>
            <person name="Grigg M."/>
            <person name="Lorenzi H."/>
            <person name="Galac M."/>
        </authorList>
    </citation>
    <scope>NUCLEOTIDE SEQUENCE [LARGE SCALE GENOMIC DNA]</scope>
    <source>
        <strain evidence="5 7">EAF2021</strain>
    </source>
</reference>
<feature type="compositionally biased region" description="Acidic residues" evidence="3">
    <location>
        <begin position="329"/>
        <end position="339"/>
    </location>
</feature>
<evidence type="ECO:0000313" key="5">
    <source>
        <dbReference type="EMBL" id="KAK8834268.1"/>
    </source>
</evidence>
<evidence type="ECO:0000313" key="7">
    <source>
        <dbReference type="Proteomes" id="UP001470230"/>
    </source>
</evidence>
<keyword evidence="7" id="KW-1185">Reference proteome</keyword>
<dbReference type="EMBL" id="JAPFFF010000017">
    <property type="protein sequence ID" value="KAK8863634.1"/>
    <property type="molecule type" value="Genomic_DNA"/>
</dbReference>
<evidence type="ECO:0000259" key="4">
    <source>
        <dbReference type="PROSITE" id="PS50021"/>
    </source>
</evidence>
<accession>A0ABR2GK19</accession>
<comment type="caution">
    <text evidence="5">The sequence shown here is derived from an EMBL/GenBank/DDBJ whole genome shotgun (WGS) entry which is preliminary data.</text>
</comment>
<dbReference type="EMBL" id="JAPFFF010000443">
    <property type="protein sequence ID" value="KAK8834268.1"/>
    <property type="molecule type" value="Genomic_DNA"/>
</dbReference>
<dbReference type="Proteomes" id="UP001470230">
    <property type="component" value="Unassembled WGS sequence"/>
</dbReference>
<dbReference type="InterPro" id="IPR036872">
    <property type="entry name" value="CH_dom_sf"/>
</dbReference>
<feature type="compositionally biased region" description="Basic and acidic residues" evidence="3">
    <location>
        <begin position="489"/>
        <end position="504"/>
    </location>
</feature>
<dbReference type="PROSITE" id="PS00020">
    <property type="entry name" value="ACTININ_2"/>
    <property type="match status" value="1"/>
</dbReference>
<feature type="compositionally biased region" description="Acidic residues" evidence="3">
    <location>
        <begin position="530"/>
        <end position="541"/>
    </location>
</feature>
<evidence type="ECO:0000256" key="1">
    <source>
        <dbReference type="ARBA" id="ARBA00022737"/>
    </source>
</evidence>
<sequence length="603" mass="70022">MNYLSKVNEQWILLQANVFSRWVSSKLKRTNHPIDITKDLSDGTALVELAQTLTHHKVEREWAQKPNLNVEKVQNCDLAIDMFSKDGVRLVGISGKDINDNNEKLILGLIWSLILHYSIGESIQRNSFGDEIINSKDNNSITNNYFESEDQKVYSHTEQQQVLMDWATKRIEKYPNITDFEPYELAMCALLDSYFPDKIRYDTLKPENHLNNSELATDVMIEYGIPVFIYTDDLKKNNYEVDNKTLLTQLAFVKTAIDNANIKKGLDITDISENVEGQSKSESDSYFESEKELEDENEQEFEEDENEQEVEEDENEQKVEEKENSGYSSEEDLVSEPEFNESRILAKIQDSEVADDEKTEESELNNTDEDENENDLGLQIGFQDKRHGDKKNSKKRIRIKIRNGNKEDGYQITESDEINSFMNKYLHLTNPNGENPLAKKSIKVRVKYHGHIIEKIIHAPFHQINVHLHHHHHYDKDVDQYEEEMETTSCKESESDDKEMKDVGEVNDEEEEINDAVDDEENLDNRENVNDEESFEDDFIENFENQKDSEAESDELEENATSTENDDGDDLEERAEMEDEIEAAVEKEFEAEADEKEILESEN</sequence>
<dbReference type="PANTHER" id="PTHR38537:SF8">
    <property type="entry name" value="FILAMIN-A"/>
    <property type="match status" value="1"/>
</dbReference>